<feature type="compositionally biased region" description="Polar residues" evidence="1">
    <location>
        <begin position="31"/>
        <end position="50"/>
    </location>
</feature>
<dbReference type="EMBL" id="JABCKV010000067">
    <property type="protein sequence ID" value="KAG5644524.1"/>
    <property type="molecule type" value="Genomic_DNA"/>
</dbReference>
<gene>
    <name evidence="2" type="ORF">DXG03_008266</name>
</gene>
<evidence type="ECO:0000313" key="3">
    <source>
        <dbReference type="Proteomes" id="UP000775547"/>
    </source>
</evidence>
<dbReference type="OrthoDB" id="3024837at2759"/>
<dbReference type="Proteomes" id="UP000775547">
    <property type="component" value="Unassembled WGS sequence"/>
</dbReference>
<dbReference type="AlphaFoldDB" id="A0A9P7G7V4"/>
<comment type="caution">
    <text evidence="2">The sequence shown here is derived from an EMBL/GenBank/DDBJ whole genome shotgun (WGS) entry which is preliminary data.</text>
</comment>
<proteinExistence type="predicted"/>
<keyword evidence="3" id="KW-1185">Reference proteome</keyword>
<protein>
    <submittedName>
        <fullName evidence="2">Uncharacterized protein</fullName>
    </submittedName>
</protein>
<feature type="compositionally biased region" description="Polar residues" evidence="1">
    <location>
        <begin position="1"/>
        <end position="19"/>
    </location>
</feature>
<name>A0A9P7G7V4_9AGAR</name>
<feature type="compositionally biased region" description="Acidic residues" evidence="1">
    <location>
        <begin position="54"/>
        <end position="69"/>
    </location>
</feature>
<reference evidence="2" key="2">
    <citation type="submission" date="2021-10" db="EMBL/GenBank/DDBJ databases">
        <title>Phylogenomics reveals ancestral predisposition of the termite-cultivated fungus Termitomyces towards a domesticated lifestyle.</title>
        <authorList>
            <person name="Auxier B."/>
            <person name="Grum-Grzhimaylo A."/>
            <person name="Cardenas M.E."/>
            <person name="Lodge J.D."/>
            <person name="Laessoe T."/>
            <person name="Pedersen O."/>
            <person name="Smith M.E."/>
            <person name="Kuyper T.W."/>
            <person name="Franco-Molano E.A."/>
            <person name="Baroni T.J."/>
            <person name="Aanen D.K."/>
        </authorList>
    </citation>
    <scope>NUCLEOTIDE SEQUENCE</scope>
    <source>
        <strain evidence="2">AP01</strain>
        <tissue evidence="2">Mycelium</tissue>
    </source>
</reference>
<evidence type="ECO:0000256" key="1">
    <source>
        <dbReference type="SAM" id="MobiDB-lite"/>
    </source>
</evidence>
<reference evidence="2" key="1">
    <citation type="submission" date="2020-07" db="EMBL/GenBank/DDBJ databases">
        <authorList>
            <person name="Nieuwenhuis M."/>
            <person name="Van De Peppel L.J.J."/>
        </authorList>
    </citation>
    <scope>NUCLEOTIDE SEQUENCE</scope>
    <source>
        <strain evidence="2">AP01</strain>
        <tissue evidence="2">Mycelium</tissue>
    </source>
</reference>
<evidence type="ECO:0000313" key="2">
    <source>
        <dbReference type="EMBL" id="KAG5644524.1"/>
    </source>
</evidence>
<organism evidence="2 3">
    <name type="scientific">Asterophora parasitica</name>
    <dbReference type="NCBI Taxonomy" id="117018"/>
    <lineage>
        <taxon>Eukaryota</taxon>
        <taxon>Fungi</taxon>
        <taxon>Dikarya</taxon>
        <taxon>Basidiomycota</taxon>
        <taxon>Agaricomycotina</taxon>
        <taxon>Agaricomycetes</taxon>
        <taxon>Agaricomycetidae</taxon>
        <taxon>Agaricales</taxon>
        <taxon>Tricholomatineae</taxon>
        <taxon>Lyophyllaceae</taxon>
        <taxon>Asterophora</taxon>
    </lineage>
</organism>
<accession>A0A9P7G7V4</accession>
<feature type="region of interest" description="Disordered" evidence="1">
    <location>
        <begin position="1"/>
        <end position="69"/>
    </location>
</feature>
<sequence length="183" mass="19875">MSSALASTSSFNATSSKASKNPGLALDLTRAASQSSKSVQRLSPAHSLSKTPELEPDWNSDDDASDFGDDDDAQYVYIYADSPFYRGPSLRTSSYISFSGFPFACDALAEEDPLFADSPDALFDKELSSESGPDNSDDIYIVVVDADLAKDMDSQSSHQWNLMELQGSLDLSKQNRVPFEEVS</sequence>